<evidence type="ECO:0000259" key="1">
    <source>
        <dbReference type="Pfam" id="PF04230"/>
    </source>
</evidence>
<dbReference type="EMBL" id="CP162599">
    <property type="protein sequence ID" value="XDK33568.1"/>
    <property type="molecule type" value="Genomic_DNA"/>
</dbReference>
<dbReference type="AlphaFoldDB" id="A0AB39HUW8"/>
<dbReference type="PANTHER" id="PTHR36836:SF1">
    <property type="entry name" value="COLANIC ACID BIOSYNTHESIS PROTEIN WCAK"/>
    <property type="match status" value="1"/>
</dbReference>
<reference evidence="2" key="1">
    <citation type="submission" date="2024-07" db="EMBL/GenBank/DDBJ databases">
        <title>Halotolerant mesophilic bacterium Ornithinibacillus sp. 4-3, sp. nov., isolated from soil.</title>
        <authorList>
            <person name="Sidarenka A.V."/>
            <person name="Guliayeva D.E."/>
            <person name="Leanovich S.I."/>
            <person name="Hileuskaya K.S."/>
            <person name="Akhremchuk A.E."/>
            <person name="Sikolenko M.A."/>
            <person name="Valentovich L.N."/>
        </authorList>
    </citation>
    <scope>NUCLEOTIDE SEQUENCE</scope>
    <source>
        <strain evidence="2">4-3</strain>
    </source>
</reference>
<dbReference type="PANTHER" id="PTHR36836">
    <property type="entry name" value="COLANIC ACID BIOSYNTHESIS PROTEIN WCAK"/>
    <property type="match status" value="1"/>
</dbReference>
<accession>A0AB39HUW8</accession>
<dbReference type="Pfam" id="PF04230">
    <property type="entry name" value="PS_pyruv_trans"/>
    <property type="match status" value="1"/>
</dbReference>
<name>A0AB39HUW8_9BACI</name>
<protein>
    <submittedName>
        <fullName evidence="2">Polysaccharide pyruvyl transferase family protein</fullName>
    </submittedName>
</protein>
<dbReference type="RefSeq" id="WP_368654246.1">
    <property type="nucleotide sequence ID" value="NZ_CP162599.1"/>
</dbReference>
<proteinExistence type="predicted"/>
<dbReference type="InterPro" id="IPR007345">
    <property type="entry name" value="Polysacch_pyruvyl_Trfase"/>
</dbReference>
<evidence type="ECO:0000313" key="2">
    <source>
        <dbReference type="EMBL" id="XDK33568.1"/>
    </source>
</evidence>
<sequence>MKRVLYIGWIGYNNLGDELMYECFKEEFYKLGNSYKLDLVNNEKRYLDNANLADYDLIVLGGGSILSGADYPIQPYIIDTLYRALQLNKKIMIWGSGIDWVPKSYISDAKIDFLKTTESFRKKLNTVFDQSVWSGVRGPLSQQVLQQVGVKNEVLISGDPAFLLSDPMNKNLFPPPFLADDKVIGVNWGTSYHRIYGGNEFTLEDRFANALNQLVEKGYKIYFYIMWETDLEPTKRLAAKLTDQSAYKLDEKLYSADRLMALMKHFVFTINFKLHASYLSLAAQVPFIALAYRFKAFDFALSILLEELAIATDEVNLADQIISLEEKILKESSDIIEIMEKHKQYYRSKLKEPFEQGLYI</sequence>
<gene>
    <name evidence="2" type="ORF">AB4Y30_04200</name>
</gene>
<feature type="domain" description="Polysaccharide pyruvyl transferase" evidence="1">
    <location>
        <begin position="14"/>
        <end position="292"/>
    </location>
</feature>
<dbReference type="GO" id="GO:0016740">
    <property type="term" value="F:transferase activity"/>
    <property type="evidence" value="ECO:0007669"/>
    <property type="project" value="UniProtKB-KW"/>
</dbReference>
<keyword evidence="2" id="KW-0808">Transferase</keyword>
<organism evidence="2">
    <name type="scientific">Ornithinibacillus sp. 4-3</name>
    <dbReference type="NCBI Taxonomy" id="3231488"/>
    <lineage>
        <taxon>Bacteria</taxon>
        <taxon>Bacillati</taxon>
        <taxon>Bacillota</taxon>
        <taxon>Bacilli</taxon>
        <taxon>Bacillales</taxon>
        <taxon>Bacillaceae</taxon>
        <taxon>Ornithinibacillus</taxon>
    </lineage>
</organism>